<evidence type="ECO:0000313" key="3">
    <source>
        <dbReference type="Proteomes" id="UP001262889"/>
    </source>
</evidence>
<gene>
    <name evidence="2" type="ORF">RM553_01385</name>
</gene>
<protein>
    <submittedName>
        <fullName evidence="2">Pyridoxamine 5'-phosphate oxidase family protein</fullName>
    </submittedName>
</protein>
<dbReference type="InterPro" id="IPR052917">
    <property type="entry name" value="Stress-Dev_Protein"/>
</dbReference>
<dbReference type="PANTHER" id="PTHR34818:SF1">
    <property type="entry name" value="PROTEIN BLI-3"/>
    <property type="match status" value="1"/>
</dbReference>
<proteinExistence type="predicted"/>
<evidence type="ECO:0000313" key="2">
    <source>
        <dbReference type="EMBL" id="MDT0641472.1"/>
    </source>
</evidence>
<sequence length="166" mass="18388">MSTKNLNQKEAKEKLTSLVDDIKTGFLVTGLGQKPVSAVPMSTKKVDGNGNIWFLSSMASDHNADIAKDDEVQLLYSNTSDMEFISIFGKASIVTDKETLEDFYSKVDDAWFSGSDDPNLSAIKVRPQEAYYWDSKQNKYITLFKMGLAALGGDQKDIGEKGRLDI</sequence>
<evidence type="ECO:0000259" key="1">
    <source>
        <dbReference type="Pfam" id="PF16242"/>
    </source>
</evidence>
<dbReference type="Proteomes" id="UP001262889">
    <property type="component" value="Unassembled WGS sequence"/>
</dbReference>
<dbReference type="EMBL" id="JAVRHQ010000001">
    <property type="protein sequence ID" value="MDT0641472.1"/>
    <property type="molecule type" value="Genomic_DNA"/>
</dbReference>
<accession>A0ABU3C5M4</accession>
<dbReference type="PANTHER" id="PTHR34818">
    <property type="entry name" value="PROTEIN BLI-3"/>
    <property type="match status" value="1"/>
</dbReference>
<comment type="caution">
    <text evidence="2">The sequence shown here is derived from an EMBL/GenBank/DDBJ whole genome shotgun (WGS) entry which is preliminary data.</text>
</comment>
<feature type="domain" description="General stress protein FMN-binding split barrel" evidence="1">
    <location>
        <begin position="10"/>
        <end position="157"/>
    </location>
</feature>
<dbReference type="Gene3D" id="2.30.110.10">
    <property type="entry name" value="Electron Transport, Fmn-binding Protein, Chain A"/>
    <property type="match status" value="1"/>
</dbReference>
<dbReference type="InterPro" id="IPR038725">
    <property type="entry name" value="YdaG_split_barrel_FMN-bd"/>
</dbReference>
<reference evidence="2 3" key="1">
    <citation type="submission" date="2023-09" db="EMBL/GenBank/DDBJ databases">
        <authorList>
            <person name="Rey-Velasco X."/>
        </authorList>
    </citation>
    <scope>NUCLEOTIDE SEQUENCE [LARGE SCALE GENOMIC DNA]</scope>
    <source>
        <strain evidence="2 3">F363</strain>
    </source>
</reference>
<organism evidence="2 3">
    <name type="scientific">Autumnicola tepida</name>
    <dbReference type="NCBI Taxonomy" id="3075595"/>
    <lineage>
        <taxon>Bacteria</taxon>
        <taxon>Pseudomonadati</taxon>
        <taxon>Bacteroidota</taxon>
        <taxon>Flavobacteriia</taxon>
        <taxon>Flavobacteriales</taxon>
        <taxon>Flavobacteriaceae</taxon>
        <taxon>Autumnicola</taxon>
    </lineage>
</organism>
<name>A0ABU3C5M4_9FLAO</name>
<dbReference type="SUPFAM" id="SSF50475">
    <property type="entry name" value="FMN-binding split barrel"/>
    <property type="match status" value="1"/>
</dbReference>
<dbReference type="RefSeq" id="WP_311533161.1">
    <property type="nucleotide sequence ID" value="NZ_JAVRHQ010000001.1"/>
</dbReference>
<dbReference type="InterPro" id="IPR012349">
    <property type="entry name" value="Split_barrel_FMN-bd"/>
</dbReference>
<dbReference type="Pfam" id="PF16242">
    <property type="entry name" value="Pyrid_ox_like"/>
    <property type="match status" value="1"/>
</dbReference>
<keyword evidence="3" id="KW-1185">Reference proteome</keyword>